<evidence type="ECO:0000259" key="3">
    <source>
        <dbReference type="Pfam" id="PF24754"/>
    </source>
</evidence>
<feature type="domain" description="DrrA phosphatidylinositol 4-phosphate binding" evidence="2">
    <location>
        <begin position="568"/>
        <end position="664"/>
    </location>
</feature>
<dbReference type="Gene3D" id="1.20.1280.280">
    <property type="match status" value="1"/>
</dbReference>
<dbReference type="InterPro" id="IPR028057">
    <property type="entry name" value="DrrA_P4M"/>
</dbReference>
<reference evidence="4 5" key="1">
    <citation type="submission" date="2014-05" db="EMBL/GenBank/DDBJ databases">
        <authorList>
            <person name="Rizzardi K."/>
            <person name="Winiecka-Krusnell J."/>
            <person name="Ramliden M."/>
            <person name="Alm E."/>
            <person name="Andersson S."/>
            <person name="Byfors S."/>
        </authorList>
    </citation>
    <scope>NUCLEOTIDE SEQUENCE [LARGE SCALE GENOMIC DNA]</scope>
    <source>
        <strain evidence="4 5">LEGN</strain>
    </source>
</reference>
<feature type="compositionally biased region" description="Polar residues" evidence="1">
    <location>
        <begin position="565"/>
        <end position="584"/>
    </location>
</feature>
<dbReference type="GO" id="GO:0031267">
    <property type="term" value="F:small GTPase binding"/>
    <property type="evidence" value="ECO:0007669"/>
    <property type="project" value="InterPro"/>
</dbReference>
<evidence type="ECO:0000256" key="1">
    <source>
        <dbReference type="SAM" id="MobiDB-lite"/>
    </source>
</evidence>
<dbReference type="EMBL" id="JNCF01000033">
    <property type="protein sequence ID" value="KGP62930.1"/>
    <property type="molecule type" value="Genomic_DNA"/>
</dbReference>
<dbReference type="InterPro" id="IPR057098">
    <property type="entry name" value="MavL"/>
</dbReference>
<evidence type="ECO:0000259" key="2">
    <source>
        <dbReference type="Pfam" id="PF14860"/>
    </source>
</evidence>
<dbReference type="InterPro" id="IPR038346">
    <property type="entry name" value="DrrA_PI4P-bd_sf"/>
</dbReference>
<evidence type="ECO:0000313" key="5">
    <source>
        <dbReference type="Proteomes" id="UP000054422"/>
    </source>
</evidence>
<dbReference type="Pfam" id="PF14860">
    <property type="entry name" value="DrrA_P4M"/>
    <property type="match status" value="1"/>
</dbReference>
<evidence type="ECO:0000313" key="4">
    <source>
        <dbReference type="EMBL" id="KGP62930.1"/>
    </source>
</evidence>
<dbReference type="AlphaFoldDB" id="A0A0A2SPA2"/>
<dbReference type="GO" id="GO:0044161">
    <property type="term" value="C:host cell cytoplasmic vesicle"/>
    <property type="evidence" value="ECO:0007669"/>
    <property type="project" value="InterPro"/>
</dbReference>
<organism evidence="4 5">
    <name type="scientific">Legionella norrlandica</name>
    <dbReference type="NCBI Taxonomy" id="1498499"/>
    <lineage>
        <taxon>Bacteria</taxon>
        <taxon>Pseudomonadati</taxon>
        <taxon>Pseudomonadota</taxon>
        <taxon>Gammaproteobacteria</taxon>
        <taxon>Legionellales</taxon>
        <taxon>Legionellaceae</taxon>
        <taxon>Legionella</taxon>
    </lineage>
</organism>
<feature type="region of interest" description="Disordered" evidence="1">
    <location>
        <begin position="666"/>
        <end position="705"/>
    </location>
</feature>
<keyword evidence="5" id="KW-1185">Reference proteome</keyword>
<proteinExistence type="predicted"/>
<feature type="compositionally biased region" description="Basic and acidic residues" evidence="1">
    <location>
        <begin position="680"/>
        <end position="705"/>
    </location>
</feature>
<name>A0A0A2SPA2_9GAMM</name>
<dbReference type="STRING" id="1498499.EP47_09880"/>
<feature type="region of interest" description="Disordered" evidence="1">
    <location>
        <begin position="565"/>
        <end position="585"/>
    </location>
</feature>
<gene>
    <name evidence="4" type="ORF">EP47_09880</name>
</gene>
<protein>
    <submittedName>
        <fullName evidence="4">Uncharacterized protein</fullName>
    </submittedName>
</protein>
<comment type="caution">
    <text evidence="4">The sequence shown here is derived from an EMBL/GenBank/DDBJ whole genome shotgun (WGS) entry which is preliminary data.</text>
</comment>
<dbReference type="Proteomes" id="UP000054422">
    <property type="component" value="Unassembled WGS sequence"/>
</dbReference>
<feature type="domain" description="Macrodomain effector MavL" evidence="3">
    <location>
        <begin position="32"/>
        <end position="391"/>
    </location>
</feature>
<sequence length="705" mass="79785">MLQYYYVKFLVQIMLKPRNPVTYMPNTGQHRYIISRSTFEKIQNYQNALIIGAVKPGNRLLAEINYFLAEGKTEYDPDKPLTSQDLAQLRKLSPAEFMQLVMNTRLPKIFAESQATIGEGKMWNKDEYEILGNICSVLRGVEVYDNGKYGATGTGDGRYKDNPPKINLLCIPGAILQPPNTMDREKILSQADGRDVLDERKFKDFYKDRLRTVFQEANDQAKEKGKKAFITVPGIGNGAFAGEFRGQTIGLLNDTLKELLEENPQWKNIGGIWLDGYSSTVCQDNQIGDTKLRVRNTGSGSNGSHVLQSGKPYSDLGQMSKAEDFAESPEEAIEFANCERFKIFAWDHFSYEGNDWVGGSRMTDEANMAACNGLGVMSGFPGQYRNENPEIDGPPKAYYPPEGYRTWEQLFYSNNLKQSIADRLFVFDNGNFVQLKTNNAAKKELFEQVRSDLASSTSLDGVHKKLCTQILTAALDPYNEHNPMFLGLLTTNLPKNDRVSYAKKTQNMIEAFENELVKRVEQSDIKNTDDVIARINLCFDAIRHQIKKIIENNFLKIKSSYQYGQNNQSRNHASPVTYSGPNEQYKNKTGDVLKREILESFKEKIAECSTDKELNKLVKLLNASDEYRILETPQDTFSKITGKKTSSIKAFETMVSDAKKEIKKLKLNPSSGNTATKTVSFKEQRKAITKGDEEELRGSQENRFS</sequence>
<feature type="compositionally biased region" description="Polar residues" evidence="1">
    <location>
        <begin position="668"/>
        <end position="679"/>
    </location>
</feature>
<accession>A0A0A2SPA2</accession>
<dbReference type="Pfam" id="PF24754">
    <property type="entry name" value="MavL"/>
    <property type="match status" value="1"/>
</dbReference>